<sequence length="258" mass="28778">MIGVAALPGPPAAADTVGCRPPSPPWPQCPAPRPTKKPQLRRHNRHVVVHLFEWRWNDIANECERFLGPYGYCGVQALVERYQPVSYILVSRSGNEQEFKNMVENIYVDAVNQPHGGRGRQRSRTAGSYYDSGRQDFPGVPTATGTSNGRGQCSTASLNHRELSRPGAIAGFRIDAAKHMWPDHLRGILGRVNNLNSRLLRHRQEALRLSGVIDLGVSDQELRVHPDRQVTEFNYGAHLTGPFSKEHYPLKTCRTSAS</sequence>
<feature type="region of interest" description="Disordered" evidence="2">
    <location>
        <begin position="112"/>
        <end position="151"/>
    </location>
</feature>
<evidence type="ECO:0000259" key="3">
    <source>
        <dbReference type="SMART" id="SM00642"/>
    </source>
</evidence>
<feature type="domain" description="Glycosyl hydrolase family 13 catalytic" evidence="3">
    <location>
        <begin position="46"/>
        <end position="254"/>
    </location>
</feature>
<dbReference type="SUPFAM" id="SSF51445">
    <property type="entry name" value="(Trans)glycosidases"/>
    <property type="match status" value="1"/>
</dbReference>
<dbReference type="AlphaFoldDB" id="A0A1I8F5Z9"/>
<evidence type="ECO:0000313" key="4">
    <source>
        <dbReference type="Proteomes" id="UP000095280"/>
    </source>
</evidence>
<dbReference type="SMART" id="SM00642">
    <property type="entry name" value="Aamy"/>
    <property type="match status" value="1"/>
</dbReference>
<evidence type="ECO:0000256" key="2">
    <source>
        <dbReference type="SAM" id="MobiDB-lite"/>
    </source>
</evidence>
<dbReference type="Gene3D" id="3.20.20.80">
    <property type="entry name" value="Glycosidases"/>
    <property type="match status" value="2"/>
</dbReference>
<organism evidence="4 5">
    <name type="scientific">Macrostomum lignano</name>
    <dbReference type="NCBI Taxonomy" id="282301"/>
    <lineage>
        <taxon>Eukaryota</taxon>
        <taxon>Metazoa</taxon>
        <taxon>Spiralia</taxon>
        <taxon>Lophotrochozoa</taxon>
        <taxon>Platyhelminthes</taxon>
        <taxon>Rhabditophora</taxon>
        <taxon>Macrostomorpha</taxon>
        <taxon>Macrostomida</taxon>
        <taxon>Macrostomidae</taxon>
        <taxon>Macrostomum</taxon>
    </lineage>
</organism>
<dbReference type="Proteomes" id="UP000095280">
    <property type="component" value="Unplaced"/>
</dbReference>
<dbReference type="PANTHER" id="PTHR43447">
    <property type="entry name" value="ALPHA-AMYLASE"/>
    <property type="match status" value="1"/>
</dbReference>
<accession>A0A1I8F5Z9</accession>
<feature type="compositionally biased region" description="Pro residues" evidence="2">
    <location>
        <begin position="21"/>
        <end position="33"/>
    </location>
</feature>
<comment type="similarity">
    <text evidence="1">Belongs to the glycosyl hydrolase 13 family.</text>
</comment>
<dbReference type="WBParaSite" id="maker-unitig_21147-snap-gene-0.2-mRNA-1">
    <property type="protein sequence ID" value="maker-unitig_21147-snap-gene-0.2-mRNA-1"/>
    <property type="gene ID" value="maker-unitig_21147-snap-gene-0.2"/>
</dbReference>
<dbReference type="InterPro" id="IPR006047">
    <property type="entry name" value="GH13_cat_dom"/>
</dbReference>
<keyword evidence="4" id="KW-1185">Reference proteome</keyword>
<feature type="region of interest" description="Disordered" evidence="2">
    <location>
        <begin position="1"/>
        <end position="40"/>
    </location>
</feature>
<name>A0A1I8F5Z9_9PLAT</name>
<reference evidence="5" key="1">
    <citation type="submission" date="2016-11" db="UniProtKB">
        <authorList>
            <consortium name="WormBaseParasite"/>
        </authorList>
    </citation>
    <scope>IDENTIFICATION</scope>
</reference>
<proteinExistence type="inferred from homology"/>
<protein>
    <submittedName>
        <fullName evidence="5">Aamy domain-containing protein</fullName>
    </submittedName>
</protein>
<dbReference type="GO" id="GO:0005975">
    <property type="term" value="P:carbohydrate metabolic process"/>
    <property type="evidence" value="ECO:0007669"/>
    <property type="project" value="InterPro"/>
</dbReference>
<evidence type="ECO:0000256" key="1">
    <source>
        <dbReference type="ARBA" id="ARBA00008061"/>
    </source>
</evidence>
<evidence type="ECO:0000313" key="5">
    <source>
        <dbReference type="WBParaSite" id="maker-unitig_21147-snap-gene-0.2-mRNA-1"/>
    </source>
</evidence>
<dbReference type="InterPro" id="IPR017853">
    <property type="entry name" value="GH"/>
</dbReference>